<dbReference type="InterPro" id="IPR017779">
    <property type="entry name" value="ABC_UrtB_bac"/>
</dbReference>
<keyword evidence="2" id="KW-0813">Transport</keyword>
<feature type="transmembrane region" description="Helical" evidence="9">
    <location>
        <begin position="250"/>
        <end position="277"/>
    </location>
</feature>
<accession>A0A356LGS4</accession>
<dbReference type="Proteomes" id="UP000264036">
    <property type="component" value="Unassembled WGS sequence"/>
</dbReference>
<comment type="caution">
    <text evidence="11">The sequence shown here is derived from an EMBL/GenBank/DDBJ whole genome shotgun (WGS) entry which is preliminary data.</text>
</comment>
<dbReference type="GO" id="GO:0005886">
    <property type="term" value="C:plasma membrane"/>
    <property type="evidence" value="ECO:0007669"/>
    <property type="project" value="UniProtKB-SubCell"/>
</dbReference>
<feature type="signal peptide" evidence="10">
    <location>
        <begin position="1"/>
        <end position="31"/>
    </location>
</feature>
<feature type="transmembrane region" description="Helical" evidence="9">
    <location>
        <begin position="481"/>
        <end position="505"/>
    </location>
</feature>
<comment type="similarity">
    <text evidence="8">Belongs to the binding-protein-dependent transport system permease family. LivHM subfamily.</text>
</comment>
<evidence type="ECO:0000256" key="8">
    <source>
        <dbReference type="ARBA" id="ARBA00037998"/>
    </source>
</evidence>
<keyword evidence="6 9" id="KW-1133">Transmembrane helix</keyword>
<feature type="transmembrane region" description="Helical" evidence="9">
    <location>
        <begin position="512"/>
        <end position="530"/>
    </location>
</feature>
<dbReference type="EMBL" id="DOEK01000029">
    <property type="protein sequence ID" value="HBP30124.1"/>
    <property type="molecule type" value="Genomic_DNA"/>
</dbReference>
<evidence type="ECO:0000256" key="2">
    <source>
        <dbReference type="ARBA" id="ARBA00022448"/>
    </source>
</evidence>
<feature type="transmembrane region" description="Helical" evidence="9">
    <location>
        <begin position="309"/>
        <end position="333"/>
    </location>
</feature>
<keyword evidence="7 9" id="KW-0472">Membrane</keyword>
<keyword evidence="4 9" id="KW-0812">Transmembrane</keyword>
<dbReference type="InterPro" id="IPR001851">
    <property type="entry name" value="ABC_transp_permease"/>
</dbReference>
<dbReference type="AlphaFoldDB" id="A0A356LGS4"/>
<evidence type="ECO:0000256" key="10">
    <source>
        <dbReference type="SAM" id="SignalP"/>
    </source>
</evidence>
<dbReference type="InterPro" id="IPR052157">
    <property type="entry name" value="BCAA_transport_permease"/>
</dbReference>
<feature type="transmembrane region" description="Helical" evidence="9">
    <location>
        <begin position="383"/>
        <end position="414"/>
    </location>
</feature>
<dbReference type="Pfam" id="PF02653">
    <property type="entry name" value="BPD_transp_2"/>
    <property type="match status" value="1"/>
</dbReference>
<evidence type="ECO:0000256" key="5">
    <source>
        <dbReference type="ARBA" id="ARBA00022970"/>
    </source>
</evidence>
<gene>
    <name evidence="11" type="primary">urtB</name>
    <name evidence="11" type="ORF">DD666_11990</name>
</gene>
<dbReference type="PANTHER" id="PTHR11795:SF447">
    <property type="entry name" value="ABC TRANSPORTER PERMEASE PROTEIN"/>
    <property type="match status" value="1"/>
</dbReference>
<keyword evidence="10" id="KW-0732">Signal</keyword>
<dbReference type="PANTHER" id="PTHR11795">
    <property type="entry name" value="BRANCHED-CHAIN AMINO ACID TRANSPORT SYSTEM PERMEASE PROTEIN LIVH"/>
    <property type="match status" value="1"/>
</dbReference>
<evidence type="ECO:0000256" key="6">
    <source>
        <dbReference type="ARBA" id="ARBA00022989"/>
    </source>
</evidence>
<proteinExistence type="inferred from homology"/>
<dbReference type="GO" id="GO:0022857">
    <property type="term" value="F:transmembrane transporter activity"/>
    <property type="evidence" value="ECO:0007669"/>
    <property type="project" value="InterPro"/>
</dbReference>
<sequence length="548" mass="58426">MKLTPCLVKDWIGKLAMIVGVLLMSVTPAHASTLTPADLNVLVSGSYGERKEAIEKLVNADPAVARPLLQSLSQGTVLGLPDGRLVIKSDQGYTDPLTGESIAPPTAPTRQPILNNALRRLIQNALASMSLFSQDKTIRRMAIENMLRRPDSLSAQQLDQALKAETDPALKQKLDILHAFAAAADHSTAPEQRLQAVQSLASVNLPHARTVLNNIISEENNPQSAIAVAASESLSHIDARQRNSALANNAFTGLSLGSVLVLAALGLAVIYGLIGVINMAHGEFLMLGAYATYLTQRAFQTWMPEWFDYYLLAALPVAFLTAAAVGILIEWLIIRHLYGRPLESLLATFGVSLLMMQTVRLIFGAQNVDVANPIWMSGSFAPLAAWLPAFAVPYNRLIILAFSIAVVISLHLVLNRTRLGLFIRACTQNRTMAACVGIRTRKVDAYAFALGTGIAGLGGVALSQIGNVGPDLGQAYLIDSFMAVVLGGVGQLIGTVLGAFGLGVLSKLGEPLLGAVLVKIVILLLIVAFIQKRPQGLFAQKGRSAAEA</sequence>
<comment type="subcellular location">
    <subcellularLocation>
        <location evidence="1">Cell membrane</location>
        <topology evidence="1">Multi-pass membrane protein</topology>
    </subcellularLocation>
</comment>
<evidence type="ECO:0000256" key="9">
    <source>
        <dbReference type="SAM" id="Phobius"/>
    </source>
</evidence>
<evidence type="ECO:0000256" key="3">
    <source>
        <dbReference type="ARBA" id="ARBA00022475"/>
    </source>
</evidence>
<dbReference type="GO" id="GO:0006865">
    <property type="term" value="P:amino acid transport"/>
    <property type="evidence" value="ECO:0007669"/>
    <property type="project" value="UniProtKB-KW"/>
</dbReference>
<keyword evidence="5" id="KW-0029">Amino-acid transport</keyword>
<keyword evidence="3" id="KW-1003">Cell membrane</keyword>
<organism evidence="11 12">
    <name type="scientific">Advenella kashmirensis</name>
    <dbReference type="NCBI Taxonomy" id="310575"/>
    <lineage>
        <taxon>Bacteria</taxon>
        <taxon>Pseudomonadati</taxon>
        <taxon>Pseudomonadota</taxon>
        <taxon>Betaproteobacteria</taxon>
        <taxon>Burkholderiales</taxon>
        <taxon>Alcaligenaceae</taxon>
    </lineage>
</organism>
<evidence type="ECO:0000256" key="7">
    <source>
        <dbReference type="ARBA" id="ARBA00023136"/>
    </source>
</evidence>
<evidence type="ECO:0000256" key="1">
    <source>
        <dbReference type="ARBA" id="ARBA00004651"/>
    </source>
</evidence>
<dbReference type="CDD" id="cd06582">
    <property type="entry name" value="TM_PBP1_LivH_like"/>
    <property type="match status" value="1"/>
</dbReference>
<dbReference type="NCBIfam" id="TIGR03409">
    <property type="entry name" value="urea_trans_UrtB"/>
    <property type="match status" value="1"/>
</dbReference>
<feature type="chain" id="PRO_5016651244" evidence="10">
    <location>
        <begin position="32"/>
        <end position="548"/>
    </location>
</feature>
<evidence type="ECO:0000313" key="12">
    <source>
        <dbReference type="Proteomes" id="UP000264036"/>
    </source>
</evidence>
<reference evidence="11 12" key="1">
    <citation type="journal article" date="2018" name="Nat. Biotechnol.">
        <title>A standardized bacterial taxonomy based on genome phylogeny substantially revises the tree of life.</title>
        <authorList>
            <person name="Parks D.H."/>
            <person name="Chuvochina M."/>
            <person name="Waite D.W."/>
            <person name="Rinke C."/>
            <person name="Skarshewski A."/>
            <person name="Chaumeil P.A."/>
            <person name="Hugenholtz P."/>
        </authorList>
    </citation>
    <scope>NUCLEOTIDE SEQUENCE [LARGE SCALE GENOMIC DNA]</scope>
    <source>
        <strain evidence="11">UBA10707</strain>
    </source>
</reference>
<evidence type="ECO:0000313" key="11">
    <source>
        <dbReference type="EMBL" id="HBP30124.1"/>
    </source>
</evidence>
<feature type="transmembrane region" description="Helical" evidence="9">
    <location>
        <begin position="345"/>
        <end position="363"/>
    </location>
</feature>
<protein>
    <submittedName>
        <fullName evidence="11">Urea ABC transporter permease subunit UrtB</fullName>
    </submittedName>
</protein>
<feature type="transmembrane region" description="Helical" evidence="9">
    <location>
        <begin position="446"/>
        <end position="466"/>
    </location>
</feature>
<evidence type="ECO:0000256" key="4">
    <source>
        <dbReference type="ARBA" id="ARBA00022692"/>
    </source>
</evidence>
<name>A0A356LGS4_9BURK</name>